<reference evidence="3" key="1">
    <citation type="submission" date="2013-06" db="EMBL/GenBank/DDBJ databases">
        <authorList>
            <person name="Zhao Q."/>
        </authorList>
    </citation>
    <scope>NUCLEOTIDE SEQUENCE</scope>
    <source>
        <strain evidence="3">cv. W1943</strain>
    </source>
</reference>
<dbReference type="OMA" id="KAMCINC"/>
<sequence>MDQFRSAGVQGKLAGDGTIRRPAQRRRKFSSDVWVNSSSPFEYIFDDITGEEKAMCINCGLCMSAKSKNGTSHLRRHLETDGCKKKRQQGPISPAADSAAGPSPAGDGDQQQEAVDEDDDDAFVASICACYDKLLADDLVDVVKRNDVQQMPPVPSLTMTRFFGKRRERVAARSSSSQDEKSVDMDVVSSGYYEV</sequence>
<organism evidence="2 3">
    <name type="scientific">Oryza rufipogon</name>
    <name type="common">Brownbeard rice</name>
    <name type="synonym">Asian wild rice</name>
    <dbReference type="NCBI Taxonomy" id="4529"/>
    <lineage>
        <taxon>Eukaryota</taxon>
        <taxon>Viridiplantae</taxon>
        <taxon>Streptophyta</taxon>
        <taxon>Embryophyta</taxon>
        <taxon>Tracheophyta</taxon>
        <taxon>Spermatophyta</taxon>
        <taxon>Magnoliopsida</taxon>
        <taxon>Liliopsida</taxon>
        <taxon>Poales</taxon>
        <taxon>Poaceae</taxon>
        <taxon>BOP clade</taxon>
        <taxon>Oryzoideae</taxon>
        <taxon>Oryzeae</taxon>
        <taxon>Oryzinae</taxon>
        <taxon>Oryza</taxon>
    </lineage>
</organism>
<dbReference type="SMART" id="SM00614">
    <property type="entry name" value="ZnF_BED"/>
    <property type="match status" value="1"/>
</dbReference>
<protein>
    <recommendedName>
        <fullName evidence="4">BED-type domain-containing protein</fullName>
    </recommendedName>
</protein>
<accession>A0A0E0PIC9</accession>
<feature type="region of interest" description="Disordered" evidence="1">
    <location>
        <begin position="1"/>
        <end position="29"/>
    </location>
</feature>
<feature type="region of interest" description="Disordered" evidence="1">
    <location>
        <begin position="168"/>
        <end position="195"/>
    </location>
</feature>
<dbReference type="EnsemblPlants" id="ORUFI05G05900.1">
    <property type="protein sequence ID" value="ORUFI05G05900.1"/>
    <property type="gene ID" value="ORUFI05G05900"/>
</dbReference>
<feature type="region of interest" description="Disordered" evidence="1">
    <location>
        <begin position="76"/>
        <end position="117"/>
    </location>
</feature>
<dbReference type="Gramene" id="ORUFI05G05900.1">
    <property type="protein sequence ID" value="ORUFI05G05900.1"/>
    <property type="gene ID" value="ORUFI05G05900"/>
</dbReference>
<evidence type="ECO:0000313" key="2">
    <source>
        <dbReference type="EnsemblPlants" id="ORUFI05G05900.1"/>
    </source>
</evidence>
<keyword evidence="3" id="KW-1185">Reference proteome</keyword>
<proteinExistence type="predicted"/>
<feature type="compositionally biased region" description="Low complexity" evidence="1">
    <location>
        <begin position="93"/>
        <end position="113"/>
    </location>
</feature>
<dbReference type="HOGENOM" id="CLU_126798_0_0_1"/>
<name>A0A0E0PIC9_ORYRU</name>
<dbReference type="Proteomes" id="UP000008022">
    <property type="component" value="Unassembled WGS sequence"/>
</dbReference>
<reference evidence="2" key="2">
    <citation type="submission" date="2015-06" db="UniProtKB">
        <authorList>
            <consortium name="EnsemblPlants"/>
        </authorList>
    </citation>
    <scope>IDENTIFICATION</scope>
</reference>
<evidence type="ECO:0000313" key="3">
    <source>
        <dbReference type="Proteomes" id="UP000008022"/>
    </source>
</evidence>
<evidence type="ECO:0000256" key="1">
    <source>
        <dbReference type="SAM" id="MobiDB-lite"/>
    </source>
</evidence>
<evidence type="ECO:0008006" key="4">
    <source>
        <dbReference type="Google" id="ProtNLM"/>
    </source>
</evidence>
<dbReference type="AlphaFoldDB" id="A0A0E0PIC9"/>